<dbReference type="InterPro" id="IPR050137">
    <property type="entry name" value="PyrR_bifunctional"/>
</dbReference>
<dbReference type="InterPro" id="IPR000836">
    <property type="entry name" value="PRTase_dom"/>
</dbReference>
<protein>
    <submittedName>
        <fullName evidence="2">Phosphoribosyltransferase</fullName>
    </submittedName>
</protein>
<dbReference type="GO" id="GO:0016757">
    <property type="term" value="F:glycosyltransferase activity"/>
    <property type="evidence" value="ECO:0007669"/>
    <property type="project" value="UniProtKB-KW"/>
</dbReference>
<dbReference type="RefSeq" id="WP_237876321.1">
    <property type="nucleotide sequence ID" value="NZ_JAKLTR010000022.1"/>
</dbReference>
<keyword evidence="2" id="KW-0328">Glycosyltransferase</keyword>
<dbReference type="PANTHER" id="PTHR11608:SF0">
    <property type="entry name" value="BIFUNCTIONAL PROTEIN PYRR"/>
    <property type="match status" value="1"/>
</dbReference>
<comment type="caution">
    <text evidence="2">The sequence shown here is derived from an EMBL/GenBank/DDBJ whole genome shotgun (WGS) entry which is preliminary data.</text>
</comment>
<reference evidence="2" key="1">
    <citation type="submission" date="2022-01" db="EMBL/GenBank/DDBJ databases">
        <authorList>
            <person name="Jo J.-H."/>
            <person name="Im W.-T."/>
        </authorList>
    </citation>
    <scope>NUCLEOTIDE SEQUENCE</scope>
    <source>
        <strain evidence="2">NA20</strain>
    </source>
</reference>
<organism evidence="2 3">
    <name type="scientific">Terrimonas ginsenosidimutans</name>
    <dbReference type="NCBI Taxonomy" id="2908004"/>
    <lineage>
        <taxon>Bacteria</taxon>
        <taxon>Pseudomonadati</taxon>
        <taxon>Bacteroidota</taxon>
        <taxon>Chitinophagia</taxon>
        <taxon>Chitinophagales</taxon>
        <taxon>Chitinophagaceae</taxon>
        <taxon>Terrimonas</taxon>
    </lineage>
</organism>
<dbReference type="Pfam" id="PF00156">
    <property type="entry name" value="Pribosyltran"/>
    <property type="match status" value="1"/>
</dbReference>
<evidence type="ECO:0000313" key="2">
    <source>
        <dbReference type="EMBL" id="MCG2617544.1"/>
    </source>
</evidence>
<proteinExistence type="predicted"/>
<dbReference type="PANTHER" id="PTHR11608">
    <property type="entry name" value="BIFUNCTIONAL PROTEIN PYRR"/>
    <property type="match status" value="1"/>
</dbReference>
<evidence type="ECO:0000313" key="3">
    <source>
        <dbReference type="Proteomes" id="UP001165367"/>
    </source>
</evidence>
<gene>
    <name evidence="2" type="ORF">LZZ85_24810</name>
</gene>
<dbReference type="EMBL" id="JAKLTR010000022">
    <property type="protein sequence ID" value="MCG2617544.1"/>
    <property type="molecule type" value="Genomic_DNA"/>
</dbReference>
<accession>A0ABS9KZ99</accession>
<name>A0ABS9KZ99_9BACT</name>
<keyword evidence="2" id="KW-0808">Transferase</keyword>
<sequence length="166" mass="18812">MAAKNYILDQSVAEKKLRRMALEILENNAEEKELIIVGIEESGSVIARNIRDLIGEFATQIKTELFSIKLDKRAPKEVELDRQADFNGKVIIIVDDVANSGKTLLYALKPFLDHHPRKIQTLVLVERSHNSFPVRPDYVGVSLSTTLQEHIFVEVNEKRVLGAYLT</sequence>
<dbReference type="CDD" id="cd06223">
    <property type="entry name" value="PRTases_typeI"/>
    <property type="match status" value="1"/>
</dbReference>
<dbReference type="InterPro" id="IPR029057">
    <property type="entry name" value="PRTase-like"/>
</dbReference>
<dbReference type="Proteomes" id="UP001165367">
    <property type="component" value="Unassembled WGS sequence"/>
</dbReference>
<dbReference type="SUPFAM" id="SSF53271">
    <property type="entry name" value="PRTase-like"/>
    <property type="match status" value="1"/>
</dbReference>
<feature type="domain" description="Phosphoribosyltransferase" evidence="1">
    <location>
        <begin position="7"/>
        <end position="144"/>
    </location>
</feature>
<evidence type="ECO:0000259" key="1">
    <source>
        <dbReference type="Pfam" id="PF00156"/>
    </source>
</evidence>
<keyword evidence="3" id="KW-1185">Reference proteome</keyword>
<dbReference type="Gene3D" id="3.40.50.2020">
    <property type="match status" value="1"/>
</dbReference>